<keyword evidence="5" id="KW-0647">Proteasome</keyword>
<protein>
    <recommendedName>
        <fullName evidence="2">Probable 26S proteasome regulatory subunit p27</fullName>
    </recommendedName>
</protein>
<evidence type="ECO:0000256" key="3">
    <source>
        <dbReference type="SAM" id="MobiDB-lite"/>
    </source>
</evidence>
<dbReference type="InterPro" id="IPR036034">
    <property type="entry name" value="PDZ_sf"/>
</dbReference>
<dbReference type="Pfam" id="PF18265">
    <property type="entry name" value="Nas2_N"/>
    <property type="match status" value="1"/>
</dbReference>
<evidence type="ECO:0000313" key="5">
    <source>
        <dbReference type="EMBL" id="CAH2350891.1"/>
    </source>
</evidence>
<dbReference type="EMBL" id="CAKXYY010000002">
    <property type="protein sequence ID" value="CAH2350891.1"/>
    <property type="molecule type" value="Genomic_DNA"/>
</dbReference>
<organism evidence="5 6">
    <name type="scientific">[Candida] railenensis</name>
    <dbReference type="NCBI Taxonomy" id="45579"/>
    <lineage>
        <taxon>Eukaryota</taxon>
        <taxon>Fungi</taxon>
        <taxon>Dikarya</taxon>
        <taxon>Ascomycota</taxon>
        <taxon>Saccharomycotina</taxon>
        <taxon>Pichiomycetes</taxon>
        <taxon>Debaryomycetaceae</taxon>
        <taxon>Kurtzmaniella</taxon>
    </lineage>
</organism>
<dbReference type="GO" id="GO:0000502">
    <property type="term" value="C:proteasome complex"/>
    <property type="evidence" value="ECO:0007669"/>
    <property type="project" value="UniProtKB-KW"/>
</dbReference>
<accession>A0A9P0QLT4</accession>
<sequence length="239" mass="26428">MTLDSDKQSDDAFRGLMKNLNLDETQFKSYVTDFAQLTFDQLVATKSEIEAQLGVLFDILKSNYKADMDTQLVVDGFPRADIDVVGIRLVRVKIIRLRNDLKSLIGLLEEKLVEQFSKTKQEPQSASVDPSGAENTATSPEDRTTGTPFATVNLVVKDGPAFQSGLREGDRLIWFRNVGASTENKLSHISVITKSSLDRAIEVVVSREVDGTSKVIVLHLVPTEKWEGKGVLGCQIKVD</sequence>
<keyword evidence="1" id="KW-0143">Chaperone</keyword>
<evidence type="ECO:0000256" key="1">
    <source>
        <dbReference type="ARBA" id="ARBA00023186"/>
    </source>
</evidence>
<feature type="domain" description="Nas2 N-terminal" evidence="4">
    <location>
        <begin position="40"/>
        <end position="117"/>
    </location>
</feature>
<reference evidence="5" key="1">
    <citation type="submission" date="2022-03" db="EMBL/GenBank/DDBJ databases">
        <authorList>
            <person name="Legras J.-L."/>
            <person name="Devillers H."/>
            <person name="Grondin C."/>
        </authorList>
    </citation>
    <scope>NUCLEOTIDE SEQUENCE</scope>
    <source>
        <strain evidence="5">CLIB 1423</strain>
    </source>
</reference>
<dbReference type="GO" id="GO:0005737">
    <property type="term" value="C:cytoplasm"/>
    <property type="evidence" value="ECO:0007669"/>
    <property type="project" value="TreeGrafter"/>
</dbReference>
<dbReference type="OrthoDB" id="72325at2759"/>
<evidence type="ECO:0000256" key="2">
    <source>
        <dbReference type="ARBA" id="ARBA00068021"/>
    </source>
</evidence>
<proteinExistence type="predicted"/>
<gene>
    <name evidence="5" type="ORF">CLIB1423_02S07470</name>
</gene>
<dbReference type="InterPro" id="IPR040815">
    <property type="entry name" value="Nas2_N"/>
</dbReference>
<dbReference type="GO" id="GO:0005634">
    <property type="term" value="C:nucleus"/>
    <property type="evidence" value="ECO:0007669"/>
    <property type="project" value="TreeGrafter"/>
</dbReference>
<dbReference type="FunFam" id="2.30.42.10:FF:000107">
    <property type="entry name" value="26S proteasome non-ATPase regulatory subunit 9"/>
    <property type="match status" value="1"/>
</dbReference>
<dbReference type="SUPFAM" id="SSF50156">
    <property type="entry name" value="PDZ domain-like"/>
    <property type="match status" value="1"/>
</dbReference>
<dbReference type="InterPro" id="IPR035269">
    <property type="entry name" value="PSMD9"/>
</dbReference>
<dbReference type="AlphaFoldDB" id="A0A9P0QLT4"/>
<dbReference type="Gene3D" id="2.30.42.10">
    <property type="match status" value="1"/>
</dbReference>
<dbReference type="PANTHER" id="PTHR12651">
    <property type="entry name" value="26S PROTEASOME NON-ATPASE REGULATORY SUBUNIT 9"/>
    <property type="match status" value="1"/>
</dbReference>
<feature type="compositionally biased region" description="Polar residues" evidence="3">
    <location>
        <begin position="122"/>
        <end position="145"/>
    </location>
</feature>
<feature type="region of interest" description="Disordered" evidence="3">
    <location>
        <begin position="119"/>
        <end position="145"/>
    </location>
</feature>
<dbReference type="PANTHER" id="PTHR12651:SF1">
    <property type="entry name" value="26S PROTEASOME NON-ATPASE REGULATORY SUBUNIT 9"/>
    <property type="match status" value="1"/>
</dbReference>
<dbReference type="Proteomes" id="UP000837801">
    <property type="component" value="Unassembled WGS sequence"/>
</dbReference>
<evidence type="ECO:0000313" key="6">
    <source>
        <dbReference type="Proteomes" id="UP000837801"/>
    </source>
</evidence>
<keyword evidence="6" id="KW-1185">Reference proteome</keyword>
<dbReference type="Gene3D" id="6.10.140.1710">
    <property type="match status" value="1"/>
</dbReference>
<dbReference type="GO" id="GO:0070682">
    <property type="term" value="P:proteasome regulatory particle assembly"/>
    <property type="evidence" value="ECO:0007669"/>
    <property type="project" value="InterPro"/>
</dbReference>
<evidence type="ECO:0000259" key="4">
    <source>
        <dbReference type="Pfam" id="PF18265"/>
    </source>
</evidence>
<comment type="caution">
    <text evidence="5">The sequence shown here is derived from an EMBL/GenBank/DDBJ whole genome shotgun (WGS) entry which is preliminary data.</text>
</comment>
<name>A0A9P0QLT4_9ASCO</name>